<feature type="chain" id="PRO_5034168115" description="GOLD domain-containing protein" evidence="10">
    <location>
        <begin position="28"/>
        <end position="246"/>
    </location>
</feature>
<dbReference type="InterPro" id="IPR009038">
    <property type="entry name" value="GOLD_dom"/>
</dbReference>
<dbReference type="SMART" id="SM01190">
    <property type="entry name" value="EMP24_GP25L"/>
    <property type="match status" value="1"/>
</dbReference>
<evidence type="ECO:0000313" key="12">
    <source>
        <dbReference type="EMBL" id="KAG2220636.1"/>
    </source>
</evidence>
<evidence type="ECO:0000313" key="13">
    <source>
        <dbReference type="Proteomes" id="UP000646827"/>
    </source>
</evidence>
<keyword evidence="5 9" id="KW-1133">Transmembrane helix</keyword>
<feature type="transmembrane region" description="Helical" evidence="9">
    <location>
        <begin position="214"/>
        <end position="233"/>
    </location>
</feature>
<feature type="domain" description="GOLD" evidence="11">
    <location>
        <begin position="37"/>
        <end position="133"/>
    </location>
</feature>
<sequence length="246" mass="28750">MTRVSSTRFLTALLLISLTIFAQVSDALYFYLEGSEKKCFLEELPKETMVTGTYKAEQFSAVQNQWIVNPELRMQITVEELPQEHVVVDRKNAAQDRFTFTSSESGDHSICLSVVSNSWFDSTKTRVTFDMDFDDPAGDHHDHKETLSGNYNKNMICELNKVVLLTWDLLLILAMAMRIHELNQRVQDIRREQSFQREREAEFRDQSEVTNSRVVWWTLMQIVVLGGICVWQMRHYKHFFVAKKLV</sequence>
<keyword evidence="3 7" id="KW-0812">Transmembrane</keyword>
<keyword evidence="4 10" id="KW-0732">Signal</keyword>
<evidence type="ECO:0000256" key="10">
    <source>
        <dbReference type="SAM" id="SignalP"/>
    </source>
</evidence>
<dbReference type="PANTHER" id="PTHR22811">
    <property type="entry name" value="TRANSMEMBRANE EMP24 DOMAIN-CONTAINING PROTEIN"/>
    <property type="match status" value="1"/>
</dbReference>
<dbReference type="GO" id="GO:0016020">
    <property type="term" value="C:membrane"/>
    <property type="evidence" value="ECO:0007669"/>
    <property type="project" value="UniProtKB-SubCell"/>
</dbReference>
<evidence type="ECO:0000256" key="1">
    <source>
        <dbReference type="ARBA" id="ARBA00004479"/>
    </source>
</evidence>
<feature type="signal peptide" evidence="10">
    <location>
        <begin position="1"/>
        <end position="27"/>
    </location>
</feature>
<keyword evidence="8" id="KW-0175">Coiled coil</keyword>
<dbReference type="InterPro" id="IPR015720">
    <property type="entry name" value="Emp24-like"/>
</dbReference>
<dbReference type="Proteomes" id="UP000646827">
    <property type="component" value="Unassembled WGS sequence"/>
</dbReference>
<dbReference type="EMBL" id="JAEPRB010000134">
    <property type="protein sequence ID" value="KAG2220636.1"/>
    <property type="molecule type" value="Genomic_DNA"/>
</dbReference>
<reference evidence="12 13" key="1">
    <citation type="submission" date="2020-12" db="EMBL/GenBank/DDBJ databases">
        <title>Metabolic potential, ecology and presence of endohyphal bacteria is reflected in genomic diversity of Mucoromycotina.</title>
        <authorList>
            <person name="Muszewska A."/>
            <person name="Okrasinska A."/>
            <person name="Steczkiewicz K."/>
            <person name="Drgas O."/>
            <person name="Orlowska M."/>
            <person name="Perlinska-Lenart U."/>
            <person name="Aleksandrzak-Piekarczyk T."/>
            <person name="Szatraj K."/>
            <person name="Zielenkiewicz U."/>
            <person name="Pilsyk S."/>
            <person name="Malc E."/>
            <person name="Mieczkowski P."/>
            <person name="Kruszewska J.S."/>
            <person name="Biernat P."/>
            <person name="Pawlowska J."/>
        </authorList>
    </citation>
    <scope>NUCLEOTIDE SEQUENCE [LARGE SCALE GENOMIC DNA]</scope>
    <source>
        <strain evidence="12 13">CBS 142.35</strain>
    </source>
</reference>
<evidence type="ECO:0000256" key="8">
    <source>
        <dbReference type="SAM" id="Coils"/>
    </source>
</evidence>
<organism evidence="12 13">
    <name type="scientific">Circinella minor</name>
    <dbReference type="NCBI Taxonomy" id="1195481"/>
    <lineage>
        <taxon>Eukaryota</taxon>
        <taxon>Fungi</taxon>
        <taxon>Fungi incertae sedis</taxon>
        <taxon>Mucoromycota</taxon>
        <taxon>Mucoromycotina</taxon>
        <taxon>Mucoromycetes</taxon>
        <taxon>Mucorales</taxon>
        <taxon>Lichtheimiaceae</taxon>
        <taxon>Circinella</taxon>
    </lineage>
</organism>
<feature type="coiled-coil region" evidence="8">
    <location>
        <begin position="172"/>
        <end position="199"/>
    </location>
</feature>
<comment type="similarity">
    <text evidence="2 7">Belongs to the EMP24/GP25L family.</text>
</comment>
<dbReference type="AlphaFoldDB" id="A0A8H7S340"/>
<comment type="caution">
    <text evidence="12">The sequence shown here is derived from an EMBL/GenBank/DDBJ whole genome shotgun (WGS) entry which is preliminary data.</text>
</comment>
<evidence type="ECO:0000259" key="11">
    <source>
        <dbReference type="PROSITE" id="PS50866"/>
    </source>
</evidence>
<name>A0A8H7S340_9FUNG</name>
<evidence type="ECO:0000256" key="5">
    <source>
        <dbReference type="ARBA" id="ARBA00022989"/>
    </source>
</evidence>
<dbReference type="PROSITE" id="PS50866">
    <property type="entry name" value="GOLD"/>
    <property type="match status" value="1"/>
</dbReference>
<evidence type="ECO:0000256" key="2">
    <source>
        <dbReference type="ARBA" id="ARBA00007104"/>
    </source>
</evidence>
<accession>A0A8H7S340</accession>
<gene>
    <name evidence="12" type="ORF">INT45_014066</name>
</gene>
<dbReference type="OrthoDB" id="3427at2759"/>
<protein>
    <recommendedName>
        <fullName evidence="11">GOLD domain-containing protein</fullName>
    </recommendedName>
</protein>
<evidence type="ECO:0000256" key="6">
    <source>
        <dbReference type="ARBA" id="ARBA00023136"/>
    </source>
</evidence>
<proteinExistence type="inferred from homology"/>
<evidence type="ECO:0000256" key="9">
    <source>
        <dbReference type="SAM" id="Phobius"/>
    </source>
</evidence>
<evidence type="ECO:0000256" key="3">
    <source>
        <dbReference type="ARBA" id="ARBA00022692"/>
    </source>
</evidence>
<keyword evidence="13" id="KW-1185">Reference proteome</keyword>
<dbReference type="Pfam" id="PF01105">
    <property type="entry name" value="EMP24_GP25L"/>
    <property type="match status" value="1"/>
</dbReference>
<evidence type="ECO:0000256" key="4">
    <source>
        <dbReference type="ARBA" id="ARBA00022729"/>
    </source>
</evidence>
<comment type="subcellular location">
    <subcellularLocation>
        <location evidence="1 7">Membrane</location>
        <topology evidence="1 7">Single-pass type I membrane protein</topology>
    </subcellularLocation>
</comment>
<evidence type="ECO:0000256" key="7">
    <source>
        <dbReference type="RuleBase" id="RU003827"/>
    </source>
</evidence>
<keyword evidence="6 9" id="KW-0472">Membrane</keyword>